<organism evidence="2 3">
    <name type="scientific">Astrephomene gubernaculifera</name>
    <dbReference type="NCBI Taxonomy" id="47775"/>
    <lineage>
        <taxon>Eukaryota</taxon>
        <taxon>Viridiplantae</taxon>
        <taxon>Chlorophyta</taxon>
        <taxon>core chlorophytes</taxon>
        <taxon>Chlorophyceae</taxon>
        <taxon>CS clade</taxon>
        <taxon>Chlamydomonadales</taxon>
        <taxon>Astrephomenaceae</taxon>
        <taxon>Astrephomene</taxon>
    </lineage>
</organism>
<gene>
    <name evidence="2" type="ORF">Agub_g3734</name>
</gene>
<protein>
    <submittedName>
        <fullName evidence="2">Uncharacterized protein</fullName>
    </submittedName>
</protein>
<feature type="compositionally biased region" description="Polar residues" evidence="1">
    <location>
        <begin position="69"/>
        <end position="85"/>
    </location>
</feature>
<accession>A0AAD3DLD9</accession>
<feature type="region of interest" description="Disordered" evidence="1">
    <location>
        <begin position="1"/>
        <end position="29"/>
    </location>
</feature>
<dbReference type="AlphaFoldDB" id="A0AAD3DLD9"/>
<evidence type="ECO:0000313" key="3">
    <source>
        <dbReference type="Proteomes" id="UP001054857"/>
    </source>
</evidence>
<comment type="caution">
    <text evidence="2">The sequence shown here is derived from an EMBL/GenBank/DDBJ whole genome shotgun (WGS) entry which is preliminary data.</text>
</comment>
<feature type="compositionally biased region" description="Acidic residues" evidence="1">
    <location>
        <begin position="94"/>
        <end position="109"/>
    </location>
</feature>
<name>A0AAD3DLD9_9CHLO</name>
<feature type="compositionally biased region" description="Low complexity" evidence="1">
    <location>
        <begin position="13"/>
        <end position="29"/>
    </location>
</feature>
<keyword evidence="3" id="KW-1185">Reference proteome</keyword>
<feature type="region of interest" description="Disordered" evidence="1">
    <location>
        <begin position="62"/>
        <end position="109"/>
    </location>
</feature>
<dbReference type="Proteomes" id="UP001054857">
    <property type="component" value="Unassembled WGS sequence"/>
</dbReference>
<feature type="compositionally biased region" description="Polar residues" evidence="1">
    <location>
        <begin position="255"/>
        <end position="265"/>
    </location>
</feature>
<evidence type="ECO:0000313" key="2">
    <source>
        <dbReference type="EMBL" id="GFR42773.1"/>
    </source>
</evidence>
<feature type="region of interest" description="Disordered" evidence="1">
    <location>
        <begin position="252"/>
        <end position="271"/>
    </location>
</feature>
<evidence type="ECO:0000256" key="1">
    <source>
        <dbReference type="SAM" id="MobiDB-lite"/>
    </source>
</evidence>
<reference evidence="2 3" key="1">
    <citation type="journal article" date="2021" name="Sci. Rep.">
        <title>Genome sequencing of the multicellular alga Astrephomene provides insights into convergent evolution of germ-soma differentiation.</title>
        <authorList>
            <person name="Yamashita S."/>
            <person name="Yamamoto K."/>
            <person name="Matsuzaki R."/>
            <person name="Suzuki S."/>
            <person name="Yamaguchi H."/>
            <person name="Hirooka S."/>
            <person name="Minakuchi Y."/>
            <person name="Miyagishima S."/>
            <person name="Kawachi M."/>
            <person name="Toyoda A."/>
            <person name="Nozaki H."/>
        </authorList>
    </citation>
    <scope>NUCLEOTIDE SEQUENCE [LARGE SCALE GENOMIC DNA]</scope>
    <source>
        <strain evidence="2 3">NIES-4017</strain>
    </source>
</reference>
<sequence length="399" mass="42511">MKAVPLRGGGPETEGSQQQQPEQLSQRQTLFEDASISTRMLSQPLISRSRVNLLASLADASQAAPPRISSISGGNPLTASNTQKQQHLRGREESGEESDVGTDEGDDTGDIFGNLKTQLLWDTVGRRLLISARQYLETPRKLELKMRGLLDTASGQHRVRGHARRNFYTHVPLLQRLLAAQSQRQAGGWVDEPDLDPEGWLPGGLRCLLFQDWVLAPGLSYDTARLPAVPYTSPRGAASAASSVGGAATVPATGVNGTTTESSIQPPSAAPGVGSGGLFSSAAAAATSLLGQPAVRYQLAIKKNPQVIKNSGTADVWLQAKALAEYDPKASELTLGGSVRLKAVRYAVTAGGQDLRLSVGLDVAHDENGRLAKMPYIHVSDGKLGAKLQNRRWLLSYAI</sequence>
<dbReference type="EMBL" id="BMAR01000004">
    <property type="protein sequence ID" value="GFR42773.1"/>
    <property type="molecule type" value="Genomic_DNA"/>
</dbReference>
<proteinExistence type="predicted"/>